<evidence type="ECO:0000313" key="3">
    <source>
        <dbReference type="Proteomes" id="UP001153069"/>
    </source>
</evidence>
<dbReference type="Proteomes" id="UP001153069">
    <property type="component" value="Unassembled WGS sequence"/>
</dbReference>
<feature type="compositionally biased region" description="Polar residues" evidence="1">
    <location>
        <begin position="109"/>
        <end position="120"/>
    </location>
</feature>
<proteinExistence type="predicted"/>
<protein>
    <submittedName>
        <fullName evidence="2">Uncharacterized protein</fullName>
    </submittedName>
</protein>
<organism evidence="2 3">
    <name type="scientific">Seminavis robusta</name>
    <dbReference type="NCBI Taxonomy" id="568900"/>
    <lineage>
        <taxon>Eukaryota</taxon>
        <taxon>Sar</taxon>
        <taxon>Stramenopiles</taxon>
        <taxon>Ochrophyta</taxon>
        <taxon>Bacillariophyta</taxon>
        <taxon>Bacillariophyceae</taxon>
        <taxon>Bacillariophycidae</taxon>
        <taxon>Naviculales</taxon>
        <taxon>Naviculaceae</taxon>
        <taxon>Seminavis</taxon>
    </lineage>
</organism>
<evidence type="ECO:0000256" key="1">
    <source>
        <dbReference type="SAM" id="MobiDB-lite"/>
    </source>
</evidence>
<feature type="compositionally biased region" description="Polar residues" evidence="1">
    <location>
        <begin position="140"/>
        <end position="155"/>
    </location>
</feature>
<name>A0A9N8EZU1_9STRA</name>
<dbReference type="EMBL" id="CAICTM010002268">
    <property type="protein sequence ID" value="CAB9528601.1"/>
    <property type="molecule type" value="Genomic_DNA"/>
</dbReference>
<feature type="compositionally biased region" description="Low complexity" evidence="1">
    <location>
        <begin position="157"/>
        <end position="182"/>
    </location>
</feature>
<feature type="region of interest" description="Disordered" evidence="1">
    <location>
        <begin position="74"/>
        <end position="120"/>
    </location>
</feature>
<feature type="compositionally biased region" description="Low complexity" evidence="1">
    <location>
        <begin position="430"/>
        <end position="454"/>
    </location>
</feature>
<keyword evidence="3" id="KW-1185">Reference proteome</keyword>
<feature type="region of interest" description="Disordered" evidence="1">
    <location>
        <begin position="139"/>
        <end position="191"/>
    </location>
</feature>
<comment type="caution">
    <text evidence="2">The sequence shown here is derived from an EMBL/GenBank/DDBJ whole genome shotgun (WGS) entry which is preliminary data.</text>
</comment>
<reference evidence="2" key="1">
    <citation type="submission" date="2020-06" db="EMBL/GenBank/DDBJ databases">
        <authorList>
            <consortium name="Plant Systems Biology data submission"/>
        </authorList>
    </citation>
    <scope>NUCLEOTIDE SEQUENCE</scope>
    <source>
        <strain evidence="2">D6</strain>
    </source>
</reference>
<evidence type="ECO:0000313" key="2">
    <source>
        <dbReference type="EMBL" id="CAB9528601.1"/>
    </source>
</evidence>
<feature type="region of interest" description="Disordered" evidence="1">
    <location>
        <begin position="382"/>
        <end position="454"/>
    </location>
</feature>
<dbReference type="AlphaFoldDB" id="A0A9N8EZU1"/>
<sequence length="454" mass="48807">MHQLKSWVDAIGPDSVRDQAKLSLLDLSTQVNQTKDAATIMFNQTSCNAETMTEPLQAYITPIVESLLHPKPYQEEEHSQNGTIANGAPNRSDLSATGGPHSEPLKNGDPSNGNGTIANGAQISAGTITNGAQIGAGTIANGSQNSQPLTNEGPSTGTGTIANGAATGHGTIANGSPNTPGTSGPGRGPAFQGFDYPEKFVEDLCNMRFTHSSTESWWTGLVGHQIRRSKEQIQTHNELHCSYNADRLQLNPNSIGKLSLTAPVPIKHMSELLNFLLWVQYFSRYFLRNCEIGRIAAEIYDHLIDEGQSASLEKDPNWMSFKPGEIVYHLLQVQQGEFRHVLTENDFLFQGQYNFYKHPNSDRLIQNCVAVFPTVHPGRLPAELGSTFPDGPPLAPQAPQPGIWSPVSPTPGLPAQPQWQQATMDGDRIPPAASTATSAASSTTSTAPPTAATP</sequence>
<accession>A0A9N8EZU1</accession>
<feature type="compositionally biased region" description="Pro residues" evidence="1">
    <location>
        <begin position="390"/>
        <end position="399"/>
    </location>
</feature>
<gene>
    <name evidence="2" type="ORF">SEMRO_2270_G321410.1</name>
</gene>